<keyword evidence="5" id="KW-0670">Pyruvate</keyword>
<dbReference type="PANTHER" id="PTHR11516">
    <property type="entry name" value="PYRUVATE DEHYDROGENASE E1 COMPONENT, ALPHA SUBUNIT BACTERIAL AND ORGANELLAR"/>
    <property type="match status" value="1"/>
</dbReference>
<dbReference type="EC" id="1.2.4.1" evidence="5"/>
<keyword evidence="2 5" id="KW-0560">Oxidoreductase</keyword>
<proteinExistence type="predicted"/>
<dbReference type="Gene3D" id="3.40.50.970">
    <property type="match status" value="1"/>
</dbReference>
<dbReference type="GO" id="GO:0004739">
    <property type="term" value="F:pyruvate dehydrogenase (acetyl-transferring) activity"/>
    <property type="evidence" value="ECO:0007669"/>
    <property type="project" value="UniProtKB-EC"/>
</dbReference>
<comment type="cofactor">
    <cofactor evidence="1">
        <name>thiamine diphosphate</name>
        <dbReference type="ChEBI" id="CHEBI:58937"/>
    </cofactor>
</comment>
<gene>
    <name evidence="5" type="ordered locus">Cwoe_4081</name>
</gene>
<sequence>MLPDVSRERLLEMHRRMLVIRRFEEALIELTADYDVGHFHVSIGQEVTGVVALELFEPGDVVFTTHRNHGHLLARGADSGKMLAEILGKATGYNSGKGGTLHLASLELGFPTTSSATGGCVPLAVGAGFGFSRRKVPNVSICAFGDGALEEGAWHEAVNIAALEKLPVIFLVENNSLDAVGQRANEYPSSTLAATDLCDLARPFGVPTVAIDGLDAGAVHDEMSTAVKRARAGEGPSFIEARTVRWPGSKPLWPELRTGRTQLEMAWGAASTDGEYKKWFDQEDGVLIFTRELIDAGHMTSEEALAVDAKVVADVAAGVRFALDSPFPEASEALTQVFA</sequence>
<dbReference type="STRING" id="469383.Cwoe_4081"/>
<dbReference type="EMBL" id="CP001854">
    <property type="protein sequence ID" value="ADB52496.1"/>
    <property type="molecule type" value="Genomic_DNA"/>
</dbReference>
<accession>D3F4N9</accession>
<evidence type="ECO:0000313" key="6">
    <source>
        <dbReference type="Proteomes" id="UP000008229"/>
    </source>
</evidence>
<evidence type="ECO:0000256" key="3">
    <source>
        <dbReference type="ARBA" id="ARBA00023052"/>
    </source>
</evidence>
<evidence type="ECO:0000256" key="1">
    <source>
        <dbReference type="ARBA" id="ARBA00001964"/>
    </source>
</evidence>
<dbReference type="InterPro" id="IPR001017">
    <property type="entry name" value="DH_E1"/>
</dbReference>
<reference evidence="5 6" key="1">
    <citation type="journal article" date="2010" name="Stand. Genomic Sci.">
        <title>Complete genome sequence of Conexibacter woesei type strain (ID131577).</title>
        <authorList>
            <person name="Pukall R."/>
            <person name="Lapidus A."/>
            <person name="Glavina Del Rio T."/>
            <person name="Copeland A."/>
            <person name="Tice H."/>
            <person name="Cheng J.-F."/>
            <person name="Lucas S."/>
            <person name="Chen F."/>
            <person name="Nolan M."/>
            <person name="Bruce D."/>
            <person name="Goodwin L."/>
            <person name="Pitluck S."/>
            <person name="Mavromatis K."/>
            <person name="Ivanova N."/>
            <person name="Ovchinnikova G."/>
            <person name="Pati A."/>
            <person name="Chen A."/>
            <person name="Palaniappan K."/>
            <person name="Land M."/>
            <person name="Hauser L."/>
            <person name="Chang Y.-J."/>
            <person name="Jeffries C.D."/>
            <person name="Chain P."/>
            <person name="Meincke L."/>
            <person name="Sims D."/>
            <person name="Brettin T."/>
            <person name="Detter J.C."/>
            <person name="Rohde M."/>
            <person name="Goeker M."/>
            <person name="Bristow J."/>
            <person name="Eisen J.A."/>
            <person name="Markowitz V."/>
            <person name="Kyrpides N.C."/>
            <person name="Klenk H.-P."/>
            <person name="Hugenholtz P."/>
        </authorList>
    </citation>
    <scope>NUCLEOTIDE SEQUENCE [LARGE SCALE GENOMIC DNA]</scope>
    <source>
        <strain evidence="6">DSM 14684 / CIP 108061 / JCM 11494 / NBRC 100937 / ID131577</strain>
    </source>
</reference>
<evidence type="ECO:0000256" key="2">
    <source>
        <dbReference type="ARBA" id="ARBA00023002"/>
    </source>
</evidence>
<keyword evidence="3" id="KW-0786">Thiamine pyrophosphate</keyword>
<name>D3F4N9_CONWI</name>
<organism evidence="5 6">
    <name type="scientific">Conexibacter woesei (strain DSM 14684 / CCUG 47730 / CIP 108061 / JCM 11494 / NBRC 100937 / ID131577)</name>
    <dbReference type="NCBI Taxonomy" id="469383"/>
    <lineage>
        <taxon>Bacteria</taxon>
        <taxon>Bacillati</taxon>
        <taxon>Actinomycetota</taxon>
        <taxon>Thermoleophilia</taxon>
        <taxon>Solirubrobacterales</taxon>
        <taxon>Conexibacteraceae</taxon>
        <taxon>Conexibacter</taxon>
    </lineage>
</organism>
<dbReference type="Proteomes" id="UP000008229">
    <property type="component" value="Chromosome"/>
</dbReference>
<dbReference type="OrthoDB" id="9766715at2"/>
<dbReference type="RefSeq" id="WP_012935547.1">
    <property type="nucleotide sequence ID" value="NC_013739.1"/>
</dbReference>
<dbReference type="CDD" id="cd02000">
    <property type="entry name" value="TPP_E1_PDC_ADC_BCADC"/>
    <property type="match status" value="1"/>
</dbReference>
<dbReference type="HOGENOM" id="CLU_029393_5_0_11"/>
<dbReference type="GO" id="GO:0006086">
    <property type="term" value="P:pyruvate decarboxylation to acetyl-CoA"/>
    <property type="evidence" value="ECO:0007669"/>
    <property type="project" value="TreeGrafter"/>
</dbReference>
<keyword evidence="6" id="KW-1185">Reference proteome</keyword>
<evidence type="ECO:0000313" key="5">
    <source>
        <dbReference type="EMBL" id="ADB52496.1"/>
    </source>
</evidence>
<dbReference type="SUPFAM" id="SSF52518">
    <property type="entry name" value="Thiamin diphosphate-binding fold (THDP-binding)"/>
    <property type="match status" value="1"/>
</dbReference>
<dbReference type="GO" id="GO:0000287">
    <property type="term" value="F:magnesium ion binding"/>
    <property type="evidence" value="ECO:0007669"/>
    <property type="project" value="UniProtKB-ARBA"/>
</dbReference>
<protein>
    <submittedName>
        <fullName evidence="5">Pyruvate dehydrogenase (Acetyl-transferring)</fullName>
        <ecNumber evidence="5">1.2.4.1</ecNumber>
    </submittedName>
</protein>
<dbReference type="eggNOG" id="COG1071">
    <property type="taxonomic scope" value="Bacteria"/>
</dbReference>
<dbReference type="PANTHER" id="PTHR11516:SF60">
    <property type="entry name" value="PYRUVATE DEHYDROGENASE E1 COMPONENT SUBUNIT ALPHA"/>
    <property type="match status" value="1"/>
</dbReference>
<dbReference type="AlphaFoldDB" id="D3F4N9"/>
<evidence type="ECO:0000259" key="4">
    <source>
        <dbReference type="Pfam" id="PF00676"/>
    </source>
</evidence>
<dbReference type="InterPro" id="IPR029061">
    <property type="entry name" value="THDP-binding"/>
</dbReference>
<dbReference type="Pfam" id="PF00676">
    <property type="entry name" value="E1_dh"/>
    <property type="match status" value="1"/>
</dbReference>
<dbReference type="InterPro" id="IPR050642">
    <property type="entry name" value="PDH_E1_Alpha_Subunit"/>
</dbReference>
<dbReference type="KEGG" id="cwo:Cwoe_4081"/>
<feature type="domain" description="Dehydrogenase E1 component" evidence="4">
    <location>
        <begin position="16"/>
        <end position="247"/>
    </location>
</feature>
<reference evidence="6" key="2">
    <citation type="submission" date="2010-01" db="EMBL/GenBank/DDBJ databases">
        <title>The complete genome of Conexibacter woesei DSM 14684.</title>
        <authorList>
            <consortium name="US DOE Joint Genome Institute (JGI-PGF)"/>
            <person name="Lucas S."/>
            <person name="Copeland A."/>
            <person name="Lapidus A."/>
            <person name="Glavina del Rio T."/>
            <person name="Dalin E."/>
            <person name="Tice H."/>
            <person name="Bruce D."/>
            <person name="Goodwin L."/>
            <person name="Pitluck S."/>
            <person name="Kyrpides N."/>
            <person name="Mavromatis K."/>
            <person name="Ivanova N."/>
            <person name="Mikhailova N."/>
            <person name="Chertkov O."/>
            <person name="Brettin T."/>
            <person name="Detter J.C."/>
            <person name="Han C."/>
            <person name="Larimer F."/>
            <person name="Land M."/>
            <person name="Hauser L."/>
            <person name="Markowitz V."/>
            <person name="Cheng J.-F."/>
            <person name="Hugenholtz P."/>
            <person name="Woyke T."/>
            <person name="Wu D."/>
            <person name="Pukall R."/>
            <person name="Steenblock K."/>
            <person name="Schneider S."/>
            <person name="Klenk H.-P."/>
            <person name="Eisen J.A."/>
        </authorList>
    </citation>
    <scope>NUCLEOTIDE SEQUENCE [LARGE SCALE GENOMIC DNA]</scope>
    <source>
        <strain evidence="6">DSM 14684 / CIP 108061 / JCM 11494 / NBRC 100937 / ID131577</strain>
    </source>
</reference>